<dbReference type="EMBL" id="VTUX01000007">
    <property type="protein sequence ID" value="KAA1189550.1"/>
    <property type="molecule type" value="Genomic_DNA"/>
</dbReference>
<sequence length="59" mass="6885">MQAAKQDALNIISQLPDTADMDEIMYRLYVLDKVRKGKEDINQGRLTSAKDLKHEIEHW</sequence>
<dbReference type="AlphaFoldDB" id="A0A5B0WR88"/>
<keyword evidence="2" id="KW-1185">Reference proteome</keyword>
<name>A0A5B0WR88_9GAMM</name>
<gene>
    <name evidence="1" type="ORF">F0M18_14435</name>
</gene>
<accession>A0A5B0WR88</accession>
<dbReference type="RefSeq" id="WP_149612160.1">
    <property type="nucleotide sequence ID" value="NZ_VTUX01000007.1"/>
</dbReference>
<evidence type="ECO:0000313" key="2">
    <source>
        <dbReference type="Proteomes" id="UP000323708"/>
    </source>
</evidence>
<reference evidence="1 2" key="1">
    <citation type="submission" date="2019-09" db="EMBL/GenBank/DDBJ databases">
        <authorList>
            <person name="Chen X.-Y."/>
        </authorList>
    </citation>
    <scope>NUCLEOTIDE SEQUENCE [LARGE SCALE GENOMIC DNA]</scope>
    <source>
        <strain evidence="1 2">NY5</strain>
    </source>
</reference>
<evidence type="ECO:0000313" key="1">
    <source>
        <dbReference type="EMBL" id="KAA1189550.1"/>
    </source>
</evidence>
<proteinExistence type="predicted"/>
<comment type="caution">
    <text evidence="1">The sequence shown here is derived from an EMBL/GenBank/DDBJ whole genome shotgun (WGS) entry which is preliminary data.</text>
</comment>
<dbReference type="Proteomes" id="UP000323708">
    <property type="component" value="Unassembled WGS sequence"/>
</dbReference>
<organism evidence="1 2">
    <name type="scientific">Pseudohalioglobus sediminis</name>
    <dbReference type="NCBI Taxonomy" id="2606449"/>
    <lineage>
        <taxon>Bacteria</taxon>
        <taxon>Pseudomonadati</taxon>
        <taxon>Pseudomonadota</taxon>
        <taxon>Gammaproteobacteria</taxon>
        <taxon>Cellvibrionales</taxon>
        <taxon>Halieaceae</taxon>
        <taxon>Pseudohalioglobus</taxon>
    </lineage>
</organism>
<protein>
    <submittedName>
        <fullName evidence="1">Uncharacterized protein</fullName>
    </submittedName>
</protein>